<comment type="caution">
    <text evidence="1">The sequence shown here is derived from an EMBL/GenBank/DDBJ whole genome shotgun (WGS) entry which is preliminary data.</text>
</comment>
<accession>A0AAW8JCL6</accession>
<organism evidence="1 2">
    <name type="scientific">Acinetobacter rudis</name>
    <dbReference type="NCBI Taxonomy" id="632955"/>
    <lineage>
        <taxon>Bacteria</taxon>
        <taxon>Pseudomonadati</taxon>
        <taxon>Pseudomonadota</taxon>
        <taxon>Gammaproteobacteria</taxon>
        <taxon>Moraxellales</taxon>
        <taxon>Moraxellaceae</taxon>
        <taxon>Acinetobacter</taxon>
    </lineage>
</organism>
<name>A0AAW8JCL6_9GAMM</name>
<protein>
    <submittedName>
        <fullName evidence="1">Uncharacterized protein</fullName>
    </submittedName>
</protein>
<reference evidence="1" key="1">
    <citation type="submission" date="2023-08" db="EMBL/GenBank/DDBJ databases">
        <title>Emergence of clinically-relevant ST2 carbapenem-resistant Acinetobacter baumannii strains in hospital sewages in Zhejiang, East of China.</title>
        <authorList>
            <person name="Kaichao C."/>
            <person name="Zhang R."/>
        </authorList>
    </citation>
    <scope>NUCLEOTIDE SEQUENCE</scope>
    <source>
        <strain evidence="1">M-RB-37</strain>
    </source>
</reference>
<evidence type="ECO:0000313" key="2">
    <source>
        <dbReference type="Proteomes" id="UP001243844"/>
    </source>
</evidence>
<dbReference type="AlphaFoldDB" id="A0AAW8JCL6"/>
<gene>
    <name evidence="1" type="ORF">RFH47_14570</name>
</gene>
<dbReference type="RefSeq" id="WP_308982016.1">
    <property type="nucleotide sequence ID" value="NZ_JAVIDL010000040.1"/>
</dbReference>
<dbReference type="Proteomes" id="UP001243844">
    <property type="component" value="Unassembled WGS sequence"/>
</dbReference>
<dbReference type="EMBL" id="JAVIDL010000040">
    <property type="protein sequence ID" value="MDQ8936944.1"/>
    <property type="molecule type" value="Genomic_DNA"/>
</dbReference>
<sequence length="373" mass="44435">MRSYLPLLILFGSTLFYTHQSHAVLRKTGHSLENIKPQQVLVSAPPPQDIALEISDFNDHLHYLYTEKMQLSALSLYQQDLKQGRILFSILAKQLDVDDYDQMSFINNYATLLSNYAELLDQQHCYQQSLNYWQQSDQVYQAGKIYQKEYPTLAYNHSLNFARQSVFYRKNSDQSQRLALLTQAERISAKLIKDNPEEDSFQLHHLNVLLDQLDIYQQQANSYSLQKQRFDQLTPYYFKVLKQQSEPDNFGNTIIFIQKYYRYLFIHNPQQATQWLKQQHSFIENYRHQQQTLSQREKEFLAGYYALNRQFTLTMFYLNQLDPNSNDATAVHNFKNTDPLYANIRFQPEFQTWLANYEKLYAEQQKQCQITEH</sequence>
<evidence type="ECO:0000313" key="1">
    <source>
        <dbReference type="EMBL" id="MDQ8936944.1"/>
    </source>
</evidence>
<proteinExistence type="predicted"/>